<dbReference type="EMBL" id="VFOM01000001">
    <property type="protein sequence ID" value="TQL47974.1"/>
    <property type="molecule type" value="Genomic_DNA"/>
</dbReference>
<gene>
    <name evidence="3" type="ORF">FB562_1053</name>
</gene>
<dbReference type="RefSeq" id="WP_185740461.1">
    <property type="nucleotide sequence ID" value="NZ_VFOM01000001.1"/>
</dbReference>
<dbReference type="AlphaFoldDB" id="A0A542YJ31"/>
<keyword evidence="1" id="KW-0812">Transmembrane</keyword>
<evidence type="ECO:0000259" key="2">
    <source>
        <dbReference type="Pfam" id="PF25362"/>
    </source>
</evidence>
<organism evidence="3 4">
    <name type="scientific">Homoserinimonas aerilata</name>
    <dbReference type="NCBI Taxonomy" id="1162970"/>
    <lineage>
        <taxon>Bacteria</taxon>
        <taxon>Bacillati</taxon>
        <taxon>Actinomycetota</taxon>
        <taxon>Actinomycetes</taxon>
        <taxon>Micrococcales</taxon>
        <taxon>Microbacteriaceae</taxon>
        <taxon>Homoserinimonas</taxon>
    </lineage>
</organism>
<name>A0A542YJ31_9MICO</name>
<evidence type="ECO:0000313" key="3">
    <source>
        <dbReference type="EMBL" id="TQL47974.1"/>
    </source>
</evidence>
<accession>A0A542YJ31</accession>
<dbReference type="Proteomes" id="UP000317998">
    <property type="component" value="Unassembled WGS sequence"/>
</dbReference>
<protein>
    <recommendedName>
        <fullName evidence="2">PH domain-containing protein</fullName>
    </recommendedName>
</protein>
<reference evidence="3 4" key="1">
    <citation type="submission" date="2019-06" db="EMBL/GenBank/DDBJ databases">
        <title>Sequencing the genomes of 1000 actinobacteria strains.</title>
        <authorList>
            <person name="Klenk H.-P."/>
        </authorList>
    </citation>
    <scope>NUCLEOTIDE SEQUENCE [LARGE SCALE GENOMIC DNA]</scope>
    <source>
        <strain evidence="3 4">DSM 26477</strain>
    </source>
</reference>
<feature type="transmembrane region" description="Helical" evidence="1">
    <location>
        <begin position="6"/>
        <end position="25"/>
    </location>
</feature>
<sequence length="179" mass="19390">MDRSALMLLVIGFLALLLALMYLGWHARRRRQHAVPEPRRLSSQPGESRFSAELFYVATTVAGEPLNRVAVHGLGFRARASVSVLDDGITLDIPGQQTIFIPVTELRGADRATWTIDRVVEADGLVLIAWELVDDASGTRVAVDSYLRPDAPADSRDLIAAVMGLRESNPSTPSLGGTA</sequence>
<comment type="caution">
    <text evidence="3">The sequence shown here is derived from an EMBL/GenBank/DDBJ whole genome shotgun (WGS) entry which is preliminary data.</text>
</comment>
<feature type="domain" description="PH" evidence="2">
    <location>
        <begin position="40"/>
        <end position="161"/>
    </location>
</feature>
<evidence type="ECO:0000313" key="4">
    <source>
        <dbReference type="Proteomes" id="UP000317998"/>
    </source>
</evidence>
<keyword evidence="1" id="KW-1133">Transmembrane helix</keyword>
<dbReference type="InterPro" id="IPR057446">
    <property type="entry name" value="PH_bac"/>
</dbReference>
<evidence type="ECO:0000256" key="1">
    <source>
        <dbReference type="SAM" id="Phobius"/>
    </source>
</evidence>
<dbReference type="Pfam" id="PF25362">
    <property type="entry name" value="bPH_11"/>
    <property type="match status" value="1"/>
</dbReference>
<keyword evidence="1" id="KW-0472">Membrane</keyword>
<keyword evidence="4" id="KW-1185">Reference proteome</keyword>
<proteinExistence type="predicted"/>